<evidence type="ECO:0000313" key="10">
    <source>
        <dbReference type="EMBL" id="SHK28387.1"/>
    </source>
</evidence>
<evidence type="ECO:0000259" key="8">
    <source>
        <dbReference type="PROSITE" id="PS51192"/>
    </source>
</evidence>
<feature type="domain" description="Helicase ATP-binding" evidence="8">
    <location>
        <begin position="68"/>
        <end position="242"/>
    </location>
</feature>
<evidence type="ECO:0000313" key="11">
    <source>
        <dbReference type="Proteomes" id="UP000185812"/>
    </source>
</evidence>
<dbReference type="CDD" id="cd00268">
    <property type="entry name" value="DEADc"/>
    <property type="match status" value="1"/>
</dbReference>
<dbReference type="AlphaFoldDB" id="A0A1M6R7T7"/>
<keyword evidence="1 6" id="KW-0547">Nucleotide-binding</keyword>
<reference evidence="11" key="1">
    <citation type="submission" date="2016-11" db="EMBL/GenBank/DDBJ databases">
        <authorList>
            <person name="Varghese N."/>
            <person name="Submissions S."/>
        </authorList>
    </citation>
    <scope>NUCLEOTIDE SEQUENCE [LARGE SCALE GENOMIC DNA]</scope>
    <source>
        <strain evidence="11">DSM 22212</strain>
    </source>
</reference>
<feature type="region of interest" description="Disordered" evidence="7">
    <location>
        <begin position="478"/>
        <end position="504"/>
    </location>
</feature>
<dbReference type="EMBL" id="FRAU01000002">
    <property type="protein sequence ID" value="SHK28387.1"/>
    <property type="molecule type" value="Genomic_DNA"/>
</dbReference>
<comment type="similarity">
    <text evidence="5 6">Belongs to the DEAD box helicase family.</text>
</comment>
<dbReference type="PANTHER" id="PTHR47959">
    <property type="entry name" value="ATP-DEPENDENT RNA HELICASE RHLE-RELATED"/>
    <property type="match status" value="1"/>
</dbReference>
<dbReference type="Proteomes" id="UP000185812">
    <property type="component" value="Unassembled WGS sequence"/>
</dbReference>
<evidence type="ECO:0000256" key="6">
    <source>
        <dbReference type="RuleBase" id="RU000492"/>
    </source>
</evidence>
<dbReference type="InterPro" id="IPR001650">
    <property type="entry name" value="Helicase_C-like"/>
</dbReference>
<dbReference type="PROSITE" id="PS00039">
    <property type="entry name" value="DEAD_ATP_HELICASE"/>
    <property type="match status" value="1"/>
</dbReference>
<dbReference type="PROSITE" id="PS51192">
    <property type="entry name" value="HELICASE_ATP_BIND_1"/>
    <property type="match status" value="1"/>
</dbReference>
<keyword evidence="11" id="KW-1185">Reference proteome</keyword>
<evidence type="ECO:0000256" key="1">
    <source>
        <dbReference type="ARBA" id="ARBA00022741"/>
    </source>
</evidence>
<dbReference type="GO" id="GO:0016787">
    <property type="term" value="F:hydrolase activity"/>
    <property type="evidence" value="ECO:0007669"/>
    <property type="project" value="UniProtKB-KW"/>
</dbReference>
<accession>A0A1M6R7T7</accession>
<dbReference type="Pfam" id="PF00271">
    <property type="entry name" value="Helicase_C"/>
    <property type="match status" value="1"/>
</dbReference>
<dbReference type="OrthoDB" id="9785240at2"/>
<dbReference type="STRING" id="633813.SAMN04488087_0734"/>
<dbReference type="GO" id="GO:0005524">
    <property type="term" value="F:ATP binding"/>
    <property type="evidence" value="ECO:0007669"/>
    <property type="project" value="UniProtKB-KW"/>
</dbReference>
<keyword evidence="2 6" id="KW-0378">Hydrolase</keyword>
<dbReference type="InterPro" id="IPR044742">
    <property type="entry name" value="DEAD/DEAH_RhlB"/>
</dbReference>
<dbReference type="InterPro" id="IPR014001">
    <property type="entry name" value="Helicase_ATP-bd"/>
</dbReference>
<dbReference type="SMART" id="SM00487">
    <property type="entry name" value="DEXDc"/>
    <property type="match status" value="1"/>
</dbReference>
<dbReference type="InterPro" id="IPR050079">
    <property type="entry name" value="DEAD_box_RNA_helicase"/>
</dbReference>
<evidence type="ECO:0000256" key="3">
    <source>
        <dbReference type="ARBA" id="ARBA00022806"/>
    </source>
</evidence>
<dbReference type="GO" id="GO:0005829">
    <property type="term" value="C:cytosol"/>
    <property type="evidence" value="ECO:0007669"/>
    <property type="project" value="TreeGrafter"/>
</dbReference>
<dbReference type="Gene3D" id="3.40.50.300">
    <property type="entry name" value="P-loop containing nucleotide triphosphate hydrolases"/>
    <property type="match status" value="2"/>
</dbReference>
<protein>
    <submittedName>
        <fullName evidence="10">ATP-dependent RNA helicase DeaD</fullName>
    </submittedName>
</protein>
<dbReference type="InterPro" id="IPR027417">
    <property type="entry name" value="P-loop_NTPase"/>
</dbReference>
<keyword evidence="3 6" id="KW-0347">Helicase</keyword>
<evidence type="ECO:0000256" key="4">
    <source>
        <dbReference type="ARBA" id="ARBA00022840"/>
    </source>
</evidence>
<dbReference type="RefSeq" id="WP_072714623.1">
    <property type="nucleotide sequence ID" value="NZ_FRAU01000002.1"/>
</dbReference>
<evidence type="ECO:0000256" key="7">
    <source>
        <dbReference type="SAM" id="MobiDB-lite"/>
    </source>
</evidence>
<sequence>MAEEPVRSSYTTVIDLTRRAQQKKQEAAARAREEPLPEVSLAELPERMQQAARAMGWTELMPVQRRTLPFLLAGRDVIVQSQTGSGKTGAFLLPLFERLDVALAQVQALILTPTRELARQIFETFERMKAGVQEAQSLRAVPVYGGVRYGPQLKALAQGAQVVVGTPGRVLDLIEQGAIRLAALKVLVFDEADEMLSMGFYPAMRQLKRYLPPTRSTSMFSATIPPRVQALAREFLKEPAFVSLSADQITAETIEHRYFIVPPMAKDRALVQLIELENPESAIIFANTKRDVEYLGQFLKNYGYNADAITGDLPQKQRERIMDQLRKGKLRLLIATDVAARGIDISDLSHVFMYDVPQDPEYYVHRSGRTGRVGKTGITIVLVTPLEEARLQAIARQYDIPLERRTLPTPETVAERVAERAVALLEDRYRERTSLDRERLARFVPLVTQLAQEEPELLAMLVDELYVQEGYRAGVRPQPELMQAAREKDTTFQKKRRRSRRKKS</sequence>
<dbReference type="InterPro" id="IPR000629">
    <property type="entry name" value="RNA-helicase_DEAD-box_CS"/>
</dbReference>
<dbReference type="GO" id="GO:0003724">
    <property type="term" value="F:RNA helicase activity"/>
    <property type="evidence" value="ECO:0007669"/>
    <property type="project" value="UniProtKB-ARBA"/>
</dbReference>
<dbReference type="SUPFAM" id="SSF52540">
    <property type="entry name" value="P-loop containing nucleoside triphosphate hydrolases"/>
    <property type="match status" value="1"/>
</dbReference>
<dbReference type="PANTHER" id="PTHR47959:SF1">
    <property type="entry name" value="ATP-DEPENDENT RNA HELICASE DBPA"/>
    <property type="match status" value="1"/>
</dbReference>
<gene>
    <name evidence="10" type="ORF">SAMN04488087_0734</name>
</gene>
<dbReference type="Pfam" id="PF00270">
    <property type="entry name" value="DEAD"/>
    <property type="match status" value="1"/>
</dbReference>
<evidence type="ECO:0000256" key="5">
    <source>
        <dbReference type="ARBA" id="ARBA00038437"/>
    </source>
</evidence>
<dbReference type="CDD" id="cd18787">
    <property type="entry name" value="SF2_C_DEAD"/>
    <property type="match status" value="1"/>
</dbReference>
<proteinExistence type="inferred from homology"/>
<name>A0A1M6R7T7_9BACT</name>
<feature type="domain" description="Helicase C-terminal" evidence="9">
    <location>
        <begin position="269"/>
        <end position="415"/>
    </location>
</feature>
<keyword evidence="4 6" id="KW-0067">ATP-binding</keyword>
<feature type="compositionally biased region" description="Basic residues" evidence="7">
    <location>
        <begin position="493"/>
        <end position="504"/>
    </location>
</feature>
<dbReference type="InterPro" id="IPR011545">
    <property type="entry name" value="DEAD/DEAH_box_helicase_dom"/>
</dbReference>
<evidence type="ECO:0000259" key="9">
    <source>
        <dbReference type="PROSITE" id="PS51194"/>
    </source>
</evidence>
<organism evidence="10 11">
    <name type="scientific">Rhodothermus profundi</name>
    <dbReference type="NCBI Taxonomy" id="633813"/>
    <lineage>
        <taxon>Bacteria</taxon>
        <taxon>Pseudomonadati</taxon>
        <taxon>Rhodothermota</taxon>
        <taxon>Rhodothermia</taxon>
        <taxon>Rhodothermales</taxon>
        <taxon>Rhodothermaceae</taxon>
        <taxon>Rhodothermus</taxon>
    </lineage>
</organism>
<dbReference type="PROSITE" id="PS51194">
    <property type="entry name" value="HELICASE_CTER"/>
    <property type="match status" value="1"/>
</dbReference>
<dbReference type="SMART" id="SM00490">
    <property type="entry name" value="HELICc"/>
    <property type="match status" value="1"/>
</dbReference>
<dbReference type="GO" id="GO:0003676">
    <property type="term" value="F:nucleic acid binding"/>
    <property type="evidence" value="ECO:0007669"/>
    <property type="project" value="InterPro"/>
</dbReference>
<evidence type="ECO:0000256" key="2">
    <source>
        <dbReference type="ARBA" id="ARBA00022801"/>
    </source>
</evidence>